<keyword evidence="1" id="KW-0812">Transmembrane</keyword>
<dbReference type="Proteomes" id="UP000271339">
    <property type="component" value="Unassembled WGS sequence"/>
</dbReference>
<sequence length="140" mass="16937">MFSKSKNQERIDPQQREQYEYARARIGQKKKLMRHFIIFLAGSVFLIIINPVLGYGNEFFIKDWFVWAILIWAFLFLIHLFNVFVMNRFMGREWESRQLELLKAKQEKRISELDKQVTKEVITEEVKKKIENDSIPPKRI</sequence>
<dbReference type="EMBL" id="REFC01000014">
    <property type="protein sequence ID" value="RMA57612.1"/>
    <property type="molecule type" value="Genomic_DNA"/>
</dbReference>
<evidence type="ECO:0000313" key="4">
    <source>
        <dbReference type="Proteomes" id="UP000271339"/>
    </source>
</evidence>
<dbReference type="RefSeq" id="WP_121907980.1">
    <property type="nucleotide sequence ID" value="NZ_REFC01000014.1"/>
</dbReference>
<protein>
    <submittedName>
        <fullName evidence="3">2TM domain-containing protein</fullName>
    </submittedName>
</protein>
<dbReference type="AlphaFoldDB" id="A0A3L9YSY8"/>
<keyword evidence="4" id="KW-1185">Reference proteome</keyword>
<dbReference type="Pfam" id="PF13239">
    <property type="entry name" value="2TM"/>
    <property type="match status" value="1"/>
</dbReference>
<keyword evidence="1" id="KW-0472">Membrane</keyword>
<feature type="transmembrane region" description="Helical" evidence="1">
    <location>
        <begin position="64"/>
        <end position="85"/>
    </location>
</feature>
<feature type="transmembrane region" description="Helical" evidence="1">
    <location>
        <begin position="32"/>
        <end position="52"/>
    </location>
</feature>
<dbReference type="OrthoDB" id="1443721at2"/>
<keyword evidence="1" id="KW-1133">Transmembrane helix</keyword>
<reference evidence="3 4" key="1">
    <citation type="submission" date="2018-10" db="EMBL/GenBank/DDBJ databases">
        <title>Genomic Encyclopedia of Archaeal and Bacterial Type Strains, Phase II (KMG-II): from individual species to whole genera.</title>
        <authorList>
            <person name="Goeker M."/>
        </authorList>
    </citation>
    <scope>NUCLEOTIDE SEQUENCE [LARGE SCALE GENOMIC DNA]</scope>
    <source>
        <strain evidence="3 4">DSM 23424</strain>
    </source>
</reference>
<evidence type="ECO:0000259" key="2">
    <source>
        <dbReference type="Pfam" id="PF13239"/>
    </source>
</evidence>
<dbReference type="InterPro" id="IPR025698">
    <property type="entry name" value="2TM_dom"/>
</dbReference>
<evidence type="ECO:0000313" key="3">
    <source>
        <dbReference type="EMBL" id="RMA57612.1"/>
    </source>
</evidence>
<name>A0A3L9YSY8_9FLAO</name>
<feature type="domain" description="2TM" evidence="2">
    <location>
        <begin position="21"/>
        <end position="100"/>
    </location>
</feature>
<accession>A0A3L9YSY8</accession>
<evidence type="ECO:0000256" key="1">
    <source>
        <dbReference type="SAM" id="Phobius"/>
    </source>
</evidence>
<organism evidence="3 4">
    <name type="scientific">Ulvibacter antarcticus</name>
    <dbReference type="NCBI Taxonomy" id="442714"/>
    <lineage>
        <taxon>Bacteria</taxon>
        <taxon>Pseudomonadati</taxon>
        <taxon>Bacteroidota</taxon>
        <taxon>Flavobacteriia</taxon>
        <taxon>Flavobacteriales</taxon>
        <taxon>Flavobacteriaceae</taxon>
        <taxon>Ulvibacter</taxon>
    </lineage>
</organism>
<gene>
    <name evidence="3" type="ORF">BXY75_2415</name>
</gene>
<proteinExistence type="predicted"/>
<comment type="caution">
    <text evidence="3">The sequence shown here is derived from an EMBL/GenBank/DDBJ whole genome shotgun (WGS) entry which is preliminary data.</text>
</comment>